<accession>A0A9W9JMH9</accession>
<protein>
    <recommendedName>
        <fullName evidence="6">BZIP domain-containing protein</fullName>
    </recommendedName>
</protein>
<reference evidence="4" key="1">
    <citation type="submission" date="2022-12" db="EMBL/GenBank/DDBJ databases">
        <authorList>
            <person name="Petersen C."/>
        </authorList>
    </citation>
    <scope>NUCLEOTIDE SEQUENCE</scope>
    <source>
        <strain evidence="4">IBT 15544</strain>
    </source>
</reference>
<dbReference type="OrthoDB" id="2590011at2759"/>
<proteinExistence type="predicted"/>
<keyword evidence="5" id="KW-1185">Reference proteome</keyword>
<comment type="caution">
    <text evidence="4">The sequence shown here is derived from an EMBL/GenBank/DDBJ whole genome shotgun (WGS) entry which is preliminary data.</text>
</comment>
<dbReference type="PANTHER" id="PTHR40621">
    <property type="entry name" value="TRANSCRIPTION FACTOR KAPC-RELATED"/>
    <property type="match status" value="1"/>
</dbReference>
<evidence type="ECO:0000256" key="2">
    <source>
        <dbReference type="ARBA" id="ARBA00023242"/>
    </source>
</evidence>
<dbReference type="Proteomes" id="UP001150904">
    <property type="component" value="Unassembled WGS sequence"/>
</dbReference>
<dbReference type="AlphaFoldDB" id="A0A9W9JMH9"/>
<dbReference type="InterPro" id="IPR046347">
    <property type="entry name" value="bZIP_sf"/>
</dbReference>
<dbReference type="EMBL" id="JAPQKR010000014">
    <property type="protein sequence ID" value="KAJ5198657.1"/>
    <property type="molecule type" value="Genomic_DNA"/>
</dbReference>
<dbReference type="GO" id="GO:0000976">
    <property type="term" value="F:transcription cis-regulatory region binding"/>
    <property type="evidence" value="ECO:0007669"/>
    <property type="project" value="InterPro"/>
</dbReference>
<dbReference type="PANTHER" id="PTHR40621:SF6">
    <property type="entry name" value="AP-1-LIKE TRANSCRIPTION FACTOR YAP1-RELATED"/>
    <property type="match status" value="1"/>
</dbReference>
<dbReference type="GO" id="GO:0090575">
    <property type="term" value="C:RNA polymerase II transcription regulator complex"/>
    <property type="evidence" value="ECO:0007669"/>
    <property type="project" value="TreeGrafter"/>
</dbReference>
<dbReference type="GeneID" id="83182137"/>
<dbReference type="RefSeq" id="XP_058307085.1">
    <property type="nucleotide sequence ID" value="XM_058454836.1"/>
</dbReference>
<sequence>MKKAFTFLPGHRSDRQESESGGTSSTLFKRREQLRKAQRTHRLRKDQYFKNLESEVLRLRANEMKLVLQVQNLRSQIDVLHGIVDKQELSVLPAAPFIDLKAAENAGVGLTVATSPVQYHGNIQNGISSWGSRVGTESEETNSPLGLSGENIYPNSHGQLIGSANGQQPDLPFRAPAFTSPFQPMEPQSRCAEKSSNQKMTDMGMEFVLALEHPCLPHLERHPDKPNGHSLLTSATLVHSHDHQYASSMLSKYAPSTYNPAFIFDKLLALSEELVLDDELSPTQAWCYILQQSWVNNLDGVKLRELSASLLKLIKCHGSSTIKASRYGV</sequence>
<feature type="region of interest" description="Disordered" evidence="3">
    <location>
        <begin position="1"/>
        <end position="40"/>
    </location>
</feature>
<organism evidence="4 5">
    <name type="scientific">Penicillium cinerascens</name>
    <dbReference type="NCBI Taxonomy" id="70096"/>
    <lineage>
        <taxon>Eukaryota</taxon>
        <taxon>Fungi</taxon>
        <taxon>Dikarya</taxon>
        <taxon>Ascomycota</taxon>
        <taxon>Pezizomycotina</taxon>
        <taxon>Eurotiomycetes</taxon>
        <taxon>Eurotiomycetidae</taxon>
        <taxon>Eurotiales</taxon>
        <taxon>Aspergillaceae</taxon>
        <taxon>Penicillium</taxon>
    </lineage>
</organism>
<dbReference type="Gene3D" id="1.20.5.170">
    <property type="match status" value="1"/>
</dbReference>
<dbReference type="CDD" id="cd14688">
    <property type="entry name" value="bZIP_YAP"/>
    <property type="match status" value="1"/>
</dbReference>
<comment type="subcellular location">
    <subcellularLocation>
        <location evidence="1">Nucleus</location>
    </subcellularLocation>
</comment>
<dbReference type="InterPro" id="IPR050936">
    <property type="entry name" value="AP-1-like"/>
</dbReference>
<name>A0A9W9JMH9_9EURO</name>
<gene>
    <name evidence="4" type="ORF">N7498_007774</name>
</gene>
<dbReference type="SUPFAM" id="SSF57959">
    <property type="entry name" value="Leucine zipper domain"/>
    <property type="match status" value="1"/>
</dbReference>
<evidence type="ECO:0000256" key="1">
    <source>
        <dbReference type="ARBA" id="ARBA00004123"/>
    </source>
</evidence>
<dbReference type="GO" id="GO:0001228">
    <property type="term" value="F:DNA-binding transcription activator activity, RNA polymerase II-specific"/>
    <property type="evidence" value="ECO:0007669"/>
    <property type="project" value="TreeGrafter"/>
</dbReference>
<evidence type="ECO:0000313" key="4">
    <source>
        <dbReference type="EMBL" id="KAJ5198657.1"/>
    </source>
</evidence>
<evidence type="ECO:0008006" key="6">
    <source>
        <dbReference type="Google" id="ProtNLM"/>
    </source>
</evidence>
<evidence type="ECO:0000313" key="5">
    <source>
        <dbReference type="Proteomes" id="UP001150904"/>
    </source>
</evidence>
<evidence type="ECO:0000256" key="3">
    <source>
        <dbReference type="SAM" id="MobiDB-lite"/>
    </source>
</evidence>
<keyword evidence="2" id="KW-0539">Nucleus</keyword>
<reference evidence="4" key="2">
    <citation type="journal article" date="2023" name="IMA Fungus">
        <title>Comparative genomic study of the Penicillium genus elucidates a diverse pangenome and 15 lateral gene transfer events.</title>
        <authorList>
            <person name="Petersen C."/>
            <person name="Sorensen T."/>
            <person name="Nielsen M.R."/>
            <person name="Sondergaard T.E."/>
            <person name="Sorensen J.L."/>
            <person name="Fitzpatrick D.A."/>
            <person name="Frisvad J.C."/>
            <person name="Nielsen K.L."/>
        </authorList>
    </citation>
    <scope>NUCLEOTIDE SEQUENCE</scope>
    <source>
        <strain evidence="4">IBT 15544</strain>
    </source>
</reference>